<dbReference type="InterPro" id="IPR051353">
    <property type="entry name" value="Tobamovirus_resist_UPF0261"/>
</dbReference>
<comment type="caution">
    <text evidence="2">The sequence shown here is derived from an EMBL/GenBank/DDBJ whole genome shotgun (WGS) entry which is preliminary data.</text>
</comment>
<accession>A0A7J8SNR8</accession>
<dbReference type="Proteomes" id="UP000593561">
    <property type="component" value="Unassembled WGS sequence"/>
</dbReference>
<protein>
    <recommendedName>
        <fullName evidence="1">UPF0261 domain-containing protein</fullName>
    </recommendedName>
</protein>
<proteinExistence type="predicted"/>
<dbReference type="PANTHER" id="PTHR31862:SF1">
    <property type="entry name" value="UPF0261 DOMAIN PROTEIN (AFU_ORTHOLOGUE AFUA_1G10120)"/>
    <property type="match status" value="1"/>
</dbReference>
<dbReference type="Gene3D" id="3.40.50.12030">
    <property type="entry name" value="Uncharacterised protein family UPF0261, NC domain"/>
    <property type="match status" value="1"/>
</dbReference>
<gene>
    <name evidence="2" type="ORF">Godav_004717</name>
</gene>
<evidence type="ECO:0000313" key="3">
    <source>
        <dbReference type="Proteomes" id="UP000593561"/>
    </source>
</evidence>
<organism evidence="2 3">
    <name type="scientific">Gossypium davidsonii</name>
    <name type="common">Davidson's cotton</name>
    <name type="synonym">Gossypium klotzschianum subsp. davidsonii</name>
    <dbReference type="NCBI Taxonomy" id="34287"/>
    <lineage>
        <taxon>Eukaryota</taxon>
        <taxon>Viridiplantae</taxon>
        <taxon>Streptophyta</taxon>
        <taxon>Embryophyta</taxon>
        <taxon>Tracheophyta</taxon>
        <taxon>Spermatophyta</taxon>
        <taxon>Magnoliopsida</taxon>
        <taxon>eudicotyledons</taxon>
        <taxon>Gunneridae</taxon>
        <taxon>Pentapetalae</taxon>
        <taxon>rosids</taxon>
        <taxon>malvids</taxon>
        <taxon>Malvales</taxon>
        <taxon>Malvaceae</taxon>
        <taxon>Malvoideae</taxon>
        <taxon>Gossypium</taxon>
    </lineage>
</organism>
<dbReference type="PANTHER" id="PTHR31862">
    <property type="entry name" value="UPF0261 DOMAIN PROTEIN (AFU_ORTHOLOGUE AFUA_1G10120)"/>
    <property type="match status" value="1"/>
</dbReference>
<reference evidence="2 3" key="1">
    <citation type="journal article" date="2019" name="Genome Biol. Evol.">
        <title>Insights into the evolution of the New World diploid cottons (Gossypium, subgenus Houzingenia) based on genome sequencing.</title>
        <authorList>
            <person name="Grover C.E."/>
            <person name="Arick M.A. 2nd"/>
            <person name="Thrash A."/>
            <person name="Conover J.L."/>
            <person name="Sanders W.S."/>
            <person name="Peterson D.G."/>
            <person name="Frelichowski J.E."/>
            <person name="Scheffler J.A."/>
            <person name="Scheffler B.E."/>
            <person name="Wendel J.F."/>
        </authorList>
    </citation>
    <scope>NUCLEOTIDE SEQUENCE [LARGE SCALE GENOMIC DNA]</scope>
    <source>
        <strain evidence="2">27</strain>
        <tissue evidence="2">Leaf</tissue>
    </source>
</reference>
<sequence length="90" mass="9989">MPCDGSRFDVVIEKKIPLVLSVRALDMVNFGAKDTIPSHFQQRKIHIHNAQVISPYTGFLNSLNAANEISTIDAACYMTQPPISVDHTHI</sequence>
<dbReference type="AlphaFoldDB" id="A0A7J8SNR8"/>
<keyword evidence="3" id="KW-1185">Reference proteome</keyword>
<feature type="domain" description="UPF0261" evidence="1">
    <location>
        <begin position="1"/>
        <end position="53"/>
    </location>
</feature>
<evidence type="ECO:0000259" key="1">
    <source>
        <dbReference type="Pfam" id="PF23189"/>
    </source>
</evidence>
<dbReference type="EMBL" id="JABFAC010000010">
    <property type="protein sequence ID" value="MBA0627172.1"/>
    <property type="molecule type" value="Genomic_DNA"/>
</dbReference>
<evidence type="ECO:0000313" key="2">
    <source>
        <dbReference type="EMBL" id="MBA0627172.1"/>
    </source>
</evidence>
<name>A0A7J8SNR8_GOSDV</name>
<dbReference type="InterPro" id="IPR056778">
    <property type="entry name" value="UPF0261_C"/>
</dbReference>
<dbReference type="Pfam" id="PF23189">
    <property type="entry name" value="UPF0261_C"/>
    <property type="match status" value="1"/>
</dbReference>